<sequence>MKTYNSLKDIELDLKKMKLEKQILVEEMKLNVHRIDENFSSNIIMSTLLPIAKKFGIPYLIHRIFK</sequence>
<evidence type="ECO:0000313" key="2">
    <source>
        <dbReference type="Proteomes" id="UP000199321"/>
    </source>
</evidence>
<dbReference type="Proteomes" id="UP000199321">
    <property type="component" value="Unassembled WGS sequence"/>
</dbReference>
<keyword evidence="2" id="KW-1185">Reference proteome</keyword>
<proteinExistence type="predicted"/>
<accession>A0A1G7C299</accession>
<dbReference type="EMBL" id="FNBA01000001">
    <property type="protein sequence ID" value="SDE33409.1"/>
    <property type="molecule type" value="Genomic_DNA"/>
</dbReference>
<name>A0A1G7C299_9FLAO</name>
<gene>
    <name evidence="1" type="ORF">SAMN05421855_101142</name>
</gene>
<protein>
    <submittedName>
        <fullName evidence="1">Uncharacterized protein</fullName>
    </submittedName>
</protein>
<evidence type="ECO:0000313" key="1">
    <source>
        <dbReference type="EMBL" id="SDE33409.1"/>
    </source>
</evidence>
<organism evidence="1 2">
    <name type="scientific">Ulvibacter litoralis</name>
    <dbReference type="NCBI Taxonomy" id="227084"/>
    <lineage>
        <taxon>Bacteria</taxon>
        <taxon>Pseudomonadati</taxon>
        <taxon>Bacteroidota</taxon>
        <taxon>Flavobacteriia</taxon>
        <taxon>Flavobacteriales</taxon>
        <taxon>Flavobacteriaceae</taxon>
        <taxon>Ulvibacter</taxon>
    </lineage>
</organism>
<dbReference type="AlphaFoldDB" id="A0A1G7C299"/>
<dbReference type="STRING" id="227084.SAMN05421855_101142"/>
<reference evidence="1 2" key="1">
    <citation type="submission" date="2016-10" db="EMBL/GenBank/DDBJ databases">
        <authorList>
            <person name="de Groot N.N."/>
        </authorList>
    </citation>
    <scope>NUCLEOTIDE SEQUENCE [LARGE SCALE GENOMIC DNA]</scope>
    <source>
        <strain evidence="1 2">DSM 16195</strain>
    </source>
</reference>